<evidence type="ECO:0000313" key="3">
    <source>
        <dbReference type="EMBL" id="GAG13324.1"/>
    </source>
</evidence>
<keyword evidence="2" id="KW-1133">Transmembrane helix</keyword>
<dbReference type="AlphaFoldDB" id="X0V553"/>
<reference evidence="3" key="1">
    <citation type="journal article" date="2014" name="Front. Microbiol.">
        <title>High frequency of phylogenetically diverse reductive dehalogenase-homologous genes in deep subseafloor sedimentary metagenomes.</title>
        <authorList>
            <person name="Kawai M."/>
            <person name="Futagami T."/>
            <person name="Toyoda A."/>
            <person name="Takaki Y."/>
            <person name="Nishi S."/>
            <person name="Hori S."/>
            <person name="Arai W."/>
            <person name="Tsubouchi T."/>
            <person name="Morono Y."/>
            <person name="Uchiyama I."/>
            <person name="Ito T."/>
            <person name="Fujiyama A."/>
            <person name="Inagaki F."/>
            <person name="Takami H."/>
        </authorList>
    </citation>
    <scope>NUCLEOTIDE SEQUENCE</scope>
    <source>
        <strain evidence="3">Expedition CK06-06</strain>
    </source>
</reference>
<comment type="caution">
    <text evidence="3">The sequence shown here is derived from an EMBL/GenBank/DDBJ whole genome shotgun (WGS) entry which is preliminary data.</text>
</comment>
<feature type="compositionally biased region" description="Pro residues" evidence="1">
    <location>
        <begin position="131"/>
        <end position="149"/>
    </location>
</feature>
<organism evidence="3">
    <name type="scientific">marine sediment metagenome</name>
    <dbReference type="NCBI Taxonomy" id="412755"/>
    <lineage>
        <taxon>unclassified sequences</taxon>
        <taxon>metagenomes</taxon>
        <taxon>ecological metagenomes</taxon>
    </lineage>
</organism>
<evidence type="ECO:0000256" key="1">
    <source>
        <dbReference type="SAM" id="MobiDB-lite"/>
    </source>
</evidence>
<dbReference type="EMBL" id="BARS01022356">
    <property type="protein sequence ID" value="GAG13324.1"/>
    <property type="molecule type" value="Genomic_DNA"/>
</dbReference>
<name>X0V553_9ZZZZ</name>
<evidence type="ECO:0000256" key="2">
    <source>
        <dbReference type="SAM" id="Phobius"/>
    </source>
</evidence>
<keyword evidence="2" id="KW-0812">Transmembrane</keyword>
<sequence length="226" mass="23820">QAEVAALKREDAALKREIAALKKLKPIPAGNDGARGPVGPPGPAGLAADEGRVNKLATTVGGLRQRLDGLVADTAGASGRAAAITAAATALGFSAPPAALVWAGVVLFRRWRRKRNTGPKRDNRQAGHIGYPPPGTIKPDPSPAPPPRTPLNDSYAKQLTDVFALSGHSPTADATLGREYDRELLQAAQSSDGALAAWAKKLRERVAQSFYRIHDRQPMPAEPVLE</sequence>
<gene>
    <name evidence="3" type="ORF">S01H1_35758</name>
</gene>
<accession>X0V553</accession>
<protein>
    <submittedName>
        <fullName evidence="3">Uncharacterized protein</fullName>
    </submittedName>
</protein>
<feature type="transmembrane region" description="Helical" evidence="2">
    <location>
        <begin position="81"/>
        <end position="108"/>
    </location>
</feature>
<proteinExistence type="predicted"/>
<feature type="region of interest" description="Disordered" evidence="1">
    <location>
        <begin position="116"/>
        <end position="151"/>
    </location>
</feature>
<keyword evidence="2" id="KW-0472">Membrane</keyword>
<feature type="non-terminal residue" evidence="3">
    <location>
        <position position="1"/>
    </location>
</feature>